<keyword evidence="1" id="KW-1133">Transmembrane helix</keyword>
<feature type="transmembrane region" description="Helical" evidence="1">
    <location>
        <begin position="494"/>
        <end position="511"/>
    </location>
</feature>
<feature type="transmembrane region" description="Helical" evidence="1">
    <location>
        <begin position="7"/>
        <end position="24"/>
    </location>
</feature>
<feature type="transmembrane region" description="Helical" evidence="1">
    <location>
        <begin position="30"/>
        <end position="52"/>
    </location>
</feature>
<reference evidence="2 3" key="1">
    <citation type="journal article" date="2015" name="Nature">
        <title>rRNA introns, odd ribosomes, and small enigmatic genomes across a large radiation of phyla.</title>
        <authorList>
            <person name="Brown C.T."/>
            <person name="Hug L.A."/>
            <person name="Thomas B.C."/>
            <person name="Sharon I."/>
            <person name="Castelle C.J."/>
            <person name="Singh A."/>
            <person name="Wilkins M.J."/>
            <person name="Williams K.H."/>
            <person name="Banfield J.F."/>
        </authorList>
    </citation>
    <scope>NUCLEOTIDE SEQUENCE [LARGE SCALE GENOMIC DNA]</scope>
</reference>
<accession>A0A0G0IRQ2</accession>
<dbReference type="Proteomes" id="UP000034849">
    <property type="component" value="Unassembled WGS sequence"/>
</dbReference>
<organism evidence="2 3">
    <name type="scientific">Candidatus Magasanikbacteria bacterium GW2011_GWC2_37_14</name>
    <dbReference type="NCBI Taxonomy" id="1619046"/>
    <lineage>
        <taxon>Bacteria</taxon>
        <taxon>Candidatus Magasanikiibacteriota</taxon>
    </lineage>
</organism>
<protein>
    <recommendedName>
        <fullName evidence="4">Glycosyltransferase RgtA/B/C/D-like domain-containing protein</fullName>
    </recommendedName>
</protein>
<evidence type="ECO:0000313" key="2">
    <source>
        <dbReference type="EMBL" id="KKQ26854.1"/>
    </source>
</evidence>
<dbReference type="STRING" id="1619046.US42_C0021G0002"/>
<evidence type="ECO:0000313" key="3">
    <source>
        <dbReference type="Proteomes" id="UP000034849"/>
    </source>
</evidence>
<comment type="caution">
    <text evidence="2">The sequence shown here is derived from an EMBL/GenBank/DDBJ whole genome shotgun (WGS) entry which is preliminary data.</text>
</comment>
<proteinExistence type="predicted"/>
<gene>
    <name evidence="2" type="ORF">US42_C0021G0002</name>
</gene>
<evidence type="ECO:0000256" key="1">
    <source>
        <dbReference type="SAM" id="Phobius"/>
    </source>
</evidence>
<keyword evidence="1" id="KW-0472">Membrane</keyword>
<feature type="transmembrane region" description="Helical" evidence="1">
    <location>
        <begin position="178"/>
        <end position="198"/>
    </location>
</feature>
<dbReference type="AlphaFoldDB" id="A0A0G0IRQ2"/>
<evidence type="ECO:0008006" key="4">
    <source>
        <dbReference type="Google" id="ProtNLM"/>
    </source>
</evidence>
<feature type="transmembrane region" description="Helical" evidence="1">
    <location>
        <begin position="123"/>
        <end position="142"/>
    </location>
</feature>
<feature type="transmembrane region" description="Helical" evidence="1">
    <location>
        <begin position="328"/>
        <end position="354"/>
    </location>
</feature>
<feature type="transmembrane region" description="Helical" evidence="1">
    <location>
        <begin position="89"/>
        <end position="107"/>
    </location>
</feature>
<feature type="transmembrane region" description="Helical" evidence="1">
    <location>
        <begin position="59"/>
        <end position="83"/>
    </location>
</feature>
<sequence>MIKNLKLLIFCNLIFLIYYLHYYIHFIPNSGLSIVISLMAFIIPGYCWALFFKNKINDLIFLTFLTVCISSLILISGCIFFYISGISISSIKMLVFLFLVSNTGIFFSKRTENLLNQKSKSKYLILVLFFSIFVYLILYMGATRFIPPLEDHDMETQGTAYGIIHYLKPHMVTNRGTVYFFAHPLMLHLYIGYTSLFLDQLDDLSYYYQSAISAEKELEEKNSKEMLFKNWRSDLKRFFGDPHLLATRMPNIFFSCLSSIVLFYLLYPITKSFILSVTGPIIFFSIPEIFVRSSYGGYMAVTIFFLLIMTYLYMHNNVNENQRKLFDILLFLSGLFGAFTNQKTVIFAMAVALMRIFNEKGNIFTKLTSPLSDKIIQGFFLGTMIFWLYGLWVNPRAFYEDQITYHLAQRFSLDDIQLTSSQILNHSKKFAYPSITEVWKEFSNHLGFPFLLIATPLTIYSLSRIKEKKAVFGLWFCVGGILFSLTDWRQTKHLMLIIPPLIISTLIFVSKTKLWMRLIFLIIFVFLIYNNIQIIIKLTKDFTTVSPTPIW</sequence>
<feature type="transmembrane region" description="Helical" evidence="1">
    <location>
        <begin position="298"/>
        <end position="316"/>
    </location>
</feature>
<keyword evidence="1" id="KW-0812">Transmembrane</keyword>
<feature type="transmembrane region" description="Helical" evidence="1">
    <location>
        <begin position="470"/>
        <end position="488"/>
    </location>
</feature>
<dbReference type="EMBL" id="LBSX01000021">
    <property type="protein sequence ID" value="KKQ26854.1"/>
    <property type="molecule type" value="Genomic_DNA"/>
</dbReference>
<feature type="transmembrane region" description="Helical" evidence="1">
    <location>
        <begin position="375"/>
        <end position="392"/>
    </location>
</feature>
<name>A0A0G0IRQ2_9BACT</name>
<feature type="transmembrane region" description="Helical" evidence="1">
    <location>
        <begin position="518"/>
        <end position="536"/>
    </location>
</feature>